<dbReference type="GO" id="GO:0000221">
    <property type="term" value="C:vacuolar proton-transporting V-type ATPase, V1 domain"/>
    <property type="evidence" value="ECO:0007669"/>
    <property type="project" value="TreeGrafter"/>
</dbReference>
<evidence type="ECO:0000256" key="6">
    <source>
        <dbReference type="SAM" id="Coils"/>
    </source>
</evidence>
<evidence type="ECO:0000313" key="11">
    <source>
        <dbReference type="WBParaSite" id="HDID_0000945701-mRNA-1"/>
    </source>
</evidence>
<dbReference type="NCBIfam" id="TIGR01147">
    <property type="entry name" value="V_ATP_synt_G"/>
    <property type="match status" value="1"/>
</dbReference>
<name>A0A0R3SV76_HYMDI</name>
<keyword evidence="2 5" id="KW-0813">Transport</keyword>
<dbReference type="PANTHER" id="PTHR12713:SF11">
    <property type="entry name" value="V-TYPE PROTON ATPASE SUBUNIT G"/>
    <property type="match status" value="1"/>
</dbReference>
<reference evidence="8 10" key="3">
    <citation type="submission" date="2019-07" db="EMBL/GenBank/DDBJ databases">
        <authorList>
            <person name="Jastrzebski P J."/>
            <person name="Paukszto L."/>
            <person name="Jastrzebski P J."/>
        </authorList>
    </citation>
    <scope>NUCLEOTIDE SEQUENCE [LARGE SCALE GENOMIC DNA]</scope>
    <source>
        <strain evidence="8 10">WMS-il1</strain>
    </source>
</reference>
<dbReference type="GO" id="GO:0098793">
    <property type="term" value="C:presynapse"/>
    <property type="evidence" value="ECO:0007669"/>
    <property type="project" value="GOC"/>
</dbReference>
<dbReference type="STRING" id="6216.A0A0R3SV76"/>
<proteinExistence type="inferred from homology"/>
<dbReference type="AlphaFoldDB" id="A0A0R3SV76"/>
<dbReference type="EMBL" id="UYSG01011296">
    <property type="protein sequence ID" value="VDL61791.1"/>
    <property type="molecule type" value="Genomic_DNA"/>
</dbReference>
<dbReference type="FunFam" id="1.20.5.2950:FF:000001">
    <property type="entry name" value="V-type proton ATPase subunit G"/>
    <property type="match status" value="1"/>
</dbReference>
<keyword evidence="10" id="KW-1185">Reference proteome</keyword>
<reference evidence="7 9" key="2">
    <citation type="submission" date="2018-11" db="EMBL/GenBank/DDBJ databases">
        <authorList>
            <consortium name="Pathogen Informatics"/>
        </authorList>
    </citation>
    <scope>NUCLEOTIDE SEQUENCE [LARGE SCALE GENOMIC DNA]</scope>
</reference>
<gene>
    <name evidence="7" type="ORF">HDID_LOCUS9455</name>
    <name evidence="8" type="ORF">WMSIL1_LOCUS9329</name>
</gene>
<dbReference type="WBParaSite" id="HDID_0000945701-mRNA-1">
    <property type="protein sequence ID" value="HDID_0000945701-mRNA-1"/>
    <property type="gene ID" value="HDID_0000945701"/>
</dbReference>
<dbReference type="EMBL" id="CABIJS010000356">
    <property type="protein sequence ID" value="VUZ50350.1"/>
    <property type="molecule type" value="Genomic_DNA"/>
</dbReference>
<evidence type="ECO:0000313" key="7">
    <source>
        <dbReference type="EMBL" id="VDL61791.1"/>
    </source>
</evidence>
<comment type="subunit">
    <text evidence="5">V-ATPase is a heteromultimeric enzyme made up of two complexes: the ATP-hydrolytic V1 complex and the proton translocation V0 complex.</text>
</comment>
<protein>
    <recommendedName>
        <fullName evidence="5">V-type proton ATPase subunit G</fullName>
    </recommendedName>
</protein>
<dbReference type="OrthoDB" id="250802at2759"/>
<dbReference type="GO" id="GO:0046961">
    <property type="term" value="F:proton-transporting ATPase activity, rotational mechanism"/>
    <property type="evidence" value="ECO:0007669"/>
    <property type="project" value="InterPro"/>
</dbReference>
<keyword evidence="6" id="KW-0175">Coiled coil</keyword>
<feature type="coiled-coil region" evidence="6">
    <location>
        <begin position="25"/>
        <end position="52"/>
    </location>
</feature>
<evidence type="ECO:0000256" key="1">
    <source>
        <dbReference type="ARBA" id="ARBA00010066"/>
    </source>
</evidence>
<evidence type="ECO:0000256" key="2">
    <source>
        <dbReference type="ARBA" id="ARBA00022448"/>
    </source>
</evidence>
<dbReference type="GO" id="GO:0097401">
    <property type="term" value="P:synaptic vesicle lumen acidification"/>
    <property type="evidence" value="ECO:0007669"/>
    <property type="project" value="TreeGrafter"/>
</dbReference>
<dbReference type="Pfam" id="PF03179">
    <property type="entry name" value="V-ATPase_G"/>
    <property type="match status" value="1"/>
</dbReference>
<keyword evidence="4 5" id="KW-0406">Ion transport</keyword>
<reference evidence="11" key="1">
    <citation type="submission" date="2017-02" db="UniProtKB">
        <authorList>
            <consortium name="WormBaseParasite"/>
        </authorList>
    </citation>
    <scope>IDENTIFICATION</scope>
</reference>
<evidence type="ECO:0000256" key="3">
    <source>
        <dbReference type="ARBA" id="ARBA00022781"/>
    </source>
</evidence>
<evidence type="ECO:0000313" key="8">
    <source>
        <dbReference type="EMBL" id="VUZ50350.1"/>
    </source>
</evidence>
<sequence>MTTSARSDGIQMLLQAEKKAADKVAEAKIRKAKRVLEAKADAEKEMEFFRKEYERKYKIQEDEVFGRQNNIEAQITAATQKTLDMQNESVRLNRESTLQVLLDTVLNISPHVHVNYRPKQKV</sequence>
<dbReference type="Gene3D" id="1.20.5.2950">
    <property type="match status" value="1"/>
</dbReference>
<evidence type="ECO:0000256" key="5">
    <source>
        <dbReference type="RuleBase" id="RU364019"/>
    </source>
</evidence>
<evidence type="ECO:0000313" key="10">
    <source>
        <dbReference type="Proteomes" id="UP000321570"/>
    </source>
</evidence>
<organism evidence="11">
    <name type="scientific">Hymenolepis diminuta</name>
    <name type="common">Rat tapeworm</name>
    <dbReference type="NCBI Taxonomy" id="6216"/>
    <lineage>
        <taxon>Eukaryota</taxon>
        <taxon>Metazoa</taxon>
        <taxon>Spiralia</taxon>
        <taxon>Lophotrochozoa</taxon>
        <taxon>Platyhelminthes</taxon>
        <taxon>Cestoda</taxon>
        <taxon>Eucestoda</taxon>
        <taxon>Cyclophyllidea</taxon>
        <taxon>Hymenolepididae</taxon>
        <taxon>Hymenolepis</taxon>
    </lineage>
</organism>
<dbReference type="InterPro" id="IPR005124">
    <property type="entry name" value="V-ATPase_G"/>
</dbReference>
<dbReference type="PANTHER" id="PTHR12713">
    <property type="entry name" value="VACUOLAR ATP SYNTHASE SUBUNIT G"/>
    <property type="match status" value="1"/>
</dbReference>
<dbReference type="Proteomes" id="UP000321570">
    <property type="component" value="Unassembled WGS sequence"/>
</dbReference>
<evidence type="ECO:0000313" key="9">
    <source>
        <dbReference type="Proteomes" id="UP000274504"/>
    </source>
</evidence>
<keyword evidence="3 5" id="KW-0375">Hydrogen ion transport</keyword>
<dbReference type="Proteomes" id="UP000274504">
    <property type="component" value="Unassembled WGS sequence"/>
</dbReference>
<comment type="similarity">
    <text evidence="1 5">Belongs to the V-ATPase G subunit family.</text>
</comment>
<evidence type="ECO:0000256" key="4">
    <source>
        <dbReference type="ARBA" id="ARBA00023065"/>
    </source>
</evidence>
<comment type="function">
    <text evidence="5">Subunit of the V1 complex of vacuolar(H+)-ATPase (V-ATPase), a multisubunit enzyme composed of a peripheral complex (V1) that hydrolyzes ATP and a membrane integral complex (V0) that translocates protons. V-ATPase is responsible for acidifying and maintaining the pH of intracellular compartments and in some cell types, is targeted to the plasma membrane, where it is responsible for acidifying the extracellular environment.</text>
</comment>
<dbReference type="GO" id="GO:0016887">
    <property type="term" value="F:ATP hydrolysis activity"/>
    <property type="evidence" value="ECO:0007669"/>
    <property type="project" value="TreeGrafter"/>
</dbReference>
<accession>A0A0R3SV76</accession>